<dbReference type="EMBL" id="CAXITT010000003">
    <property type="protein sequence ID" value="CAL1526229.1"/>
    <property type="molecule type" value="Genomic_DNA"/>
</dbReference>
<dbReference type="InterPro" id="IPR036179">
    <property type="entry name" value="Ig-like_dom_sf"/>
</dbReference>
<reference evidence="2 3" key="1">
    <citation type="submission" date="2024-04" db="EMBL/GenBank/DDBJ databases">
        <authorList>
            <consortium name="Genoscope - CEA"/>
            <person name="William W."/>
        </authorList>
    </citation>
    <scope>NUCLEOTIDE SEQUENCE [LARGE SCALE GENOMIC DNA]</scope>
</reference>
<feature type="signal peptide" evidence="1">
    <location>
        <begin position="1"/>
        <end position="16"/>
    </location>
</feature>
<feature type="chain" id="PRO_5043718676" description="Ig-like domain-containing protein" evidence="1">
    <location>
        <begin position="17"/>
        <end position="188"/>
    </location>
</feature>
<name>A0AAV2H1W3_LYMST</name>
<comment type="caution">
    <text evidence="2">The sequence shown here is derived from an EMBL/GenBank/DDBJ whole genome shotgun (WGS) entry which is preliminary data.</text>
</comment>
<dbReference type="AlphaFoldDB" id="A0AAV2H1W3"/>
<organism evidence="2 3">
    <name type="scientific">Lymnaea stagnalis</name>
    <name type="common">Great pond snail</name>
    <name type="synonym">Helix stagnalis</name>
    <dbReference type="NCBI Taxonomy" id="6523"/>
    <lineage>
        <taxon>Eukaryota</taxon>
        <taxon>Metazoa</taxon>
        <taxon>Spiralia</taxon>
        <taxon>Lophotrochozoa</taxon>
        <taxon>Mollusca</taxon>
        <taxon>Gastropoda</taxon>
        <taxon>Heterobranchia</taxon>
        <taxon>Euthyneura</taxon>
        <taxon>Panpulmonata</taxon>
        <taxon>Hygrophila</taxon>
        <taxon>Lymnaeoidea</taxon>
        <taxon>Lymnaeidae</taxon>
        <taxon>Lymnaea</taxon>
    </lineage>
</organism>
<keyword evidence="1" id="KW-0732">Signal</keyword>
<evidence type="ECO:0008006" key="4">
    <source>
        <dbReference type="Google" id="ProtNLM"/>
    </source>
</evidence>
<evidence type="ECO:0000313" key="2">
    <source>
        <dbReference type="EMBL" id="CAL1526229.1"/>
    </source>
</evidence>
<keyword evidence="3" id="KW-1185">Reference proteome</keyword>
<dbReference type="SUPFAM" id="SSF48726">
    <property type="entry name" value="Immunoglobulin"/>
    <property type="match status" value="1"/>
</dbReference>
<protein>
    <recommendedName>
        <fullName evidence="4">Ig-like domain-containing protein</fullName>
    </recommendedName>
</protein>
<evidence type="ECO:0000256" key="1">
    <source>
        <dbReference type="SAM" id="SignalP"/>
    </source>
</evidence>
<dbReference type="Proteomes" id="UP001497497">
    <property type="component" value="Unassembled WGS sequence"/>
</dbReference>
<proteinExistence type="predicted"/>
<gene>
    <name evidence="2" type="ORF">GSLYS_00000406001</name>
</gene>
<accession>A0AAV2H1W3</accession>
<sequence length="188" mass="20927">MRTIPLIAVLCHVTLALIGPDEITEGDPLVLKCSSGLLASKIPLDPSTVVEEFAISRKTDVDNSCSTMVTNDLVNMGDCFGPPNFTHPMASFKRWSVERNGDGGPGSIRLIIPRATSSDSGKYFCEVILLYDNKFRYLRYVSQHIIVKEVSFESKKDNSTLLVDQLDMKEVPYDIDSRNIHIARMADD</sequence>
<evidence type="ECO:0000313" key="3">
    <source>
        <dbReference type="Proteomes" id="UP001497497"/>
    </source>
</evidence>